<gene>
    <name evidence="7" type="ORF">HK100_012164</name>
</gene>
<dbReference type="Gene3D" id="2.130.10.10">
    <property type="entry name" value="YVTN repeat-like/Quinoprotein amine dehydrogenase"/>
    <property type="match status" value="2"/>
</dbReference>
<reference evidence="7" key="1">
    <citation type="submission" date="2020-05" db="EMBL/GenBank/DDBJ databases">
        <title>Phylogenomic resolution of chytrid fungi.</title>
        <authorList>
            <person name="Stajich J.E."/>
            <person name="Amses K."/>
            <person name="Simmons R."/>
            <person name="Seto K."/>
            <person name="Myers J."/>
            <person name="Bonds A."/>
            <person name="Quandt C.A."/>
            <person name="Barry K."/>
            <person name="Liu P."/>
            <person name="Grigoriev I."/>
            <person name="Longcore J.E."/>
            <person name="James T.Y."/>
        </authorList>
    </citation>
    <scope>NUCLEOTIDE SEQUENCE</scope>
    <source>
        <strain evidence="7">JEL0513</strain>
    </source>
</reference>
<evidence type="ECO:0000256" key="6">
    <source>
        <dbReference type="ARBA" id="ARBA00037986"/>
    </source>
</evidence>
<dbReference type="AlphaFoldDB" id="A0AAD5T145"/>
<dbReference type="PANTHER" id="PTHR43739:SF2">
    <property type="entry name" value="OLIGOXYLOGLUCAN-REDUCING END-SPECIFIC XYLOGLUCANASE-RELATED"/>
    <property type="match status" value="1"/>
</dbReference>
<protein>
    <recommendedName>
        <fullName evidence="9">Xyloglucanase</fullName>
    </recommendedName>
</protein>
<evidence type="ECO:0008006" key="9">
    <source>
        <dbReference type="Google" id="ProtNLM"/>
    </source>
</evidence>
<accession>A0AAD5T145</accession>
<name>A0AAD5T145_9FUNG</name>
<evidence type="ECO:0000313" key="8">
    <source>
        <dbReference type="Proteomes" id="UP001211907"/>
    </source>
</evidence>
<dbReference type="SUPFAM" id="SSF110296">
    <property type="entry name" value="Oligoxyloglucan reducing end-specific cellobiohydrolase"/>
    <property type="match status" value="2"/>
</dbReference>
<dbReference type="InterPro" id="IPR015943">
    <property type="entry name" value="WD40/YVTN_repeat-like_dom_sf"/>
</dbReference>
<comment type="caution">
    <text evidence="7">The sequence shown here is derived from an EMBL/GenBank/DDBJ whole genome shotgun (WGS) entry which is preliminary data.</text>
</comment>
<evidence type="ECO:0000256" key="4">
    <source>
        <dbReference type="ARBA" id="ARBA00023295"/>
    </source>
</evidence>
<keyword evidence="3" id="KW-0119">Carbohydrate metabolism</keyword>
<dbReference type="EMBL" id="JADGJH010000841">
    <property type="protein sequence ID" value="KAJ3122012.1"/>
    <property type="molecule type" value="Genomic_DNA"/>
</dbReference>
<dbReference type="InterPro" id="IPR052025">
    <property type="entry name" value="Xyloglucanase_GH74"/>
</dbReference>
<dbReference type="GO" id="GO:0010411">
    <property type="term" value="P:xyloglucan metabolic process"/>
    <property type="evidence" value="ECO:0007669"/>
    <property type="project" value="TreeGrafter"/>
</dbReference>
<comment type="similarity">
    <text evidence="6">Belongs to the glycosyl hydrolase 74 family.</text>
</comment>
<dbReference type="PANTHER" id="PTHR43739">
    <property type="entry name" value="XYLOGLUCANASE (EUROFUNG)"/>
    <property type="match status" value="1"/>
</dbReference>
<keyword evidence="1" id="KW-0732">Signal</keyword>
<dbReference type="GO" id="GO:0000272">
    <property type="term" value="P:polysaccharide catabolic process"/>
    <property type="evidence" value="ECO:0007669"/>
    <property type="project" value="UniProtKB-KW"/>
</dbReference>
<evidence type="ECO:0000256" key="2">
    <source>
        <dbReference type="ARBA" id="ARBA00022801"/>
    </source>
</evidence>
<keyword evidence="8" id="KW-1185">Reference proteome</keyword>
<proteinExistence type="inferred from homology"/>
<evidence type="ECO:0000313" key="7">
    <source>
        <dbReference type="EMBL" id="KAJ3122012.1"/>
    </source>
</evidence>
<dbReference type="Proteomes" id="UP001211907">
    <property type="component" value="Unassembled WGS sequence"/>
</dbReference>
<keyword evidence="2" id="KW-0378">Hydrolase</keyword>
<organism evidence="7 8">
    <name type="scientific">Physocladia obscura</name>
    <dbReference type="NCBI Taxonomy" id="109957"/>
    <lineage>
        <taxon>Eukaryota</taxon>
        <taxon>Fungi</taxon>
        <taxon>Fungi incertae sedis</taxon>
        <taxon>Chytridiomycota</taxon>
        <taxon>Chytridiomycota incertae sedis</taxon>
        <taxon>Chytridiomycetes</taxon>
        <taxon>Chytridiales</taxon>
        <taxon>Chytriomycetaceae</taxon>
        <taxon>Physocladia</taxon>
    </lineage>
</organism>
<keyword evidence="5" id="KW-0624">Polysaccharide degradation</keyword>
<evidence type="ECO:0000256" key="3">
    <source>
        <dbReference type="ARBA" id="ARBA00023277"/>
    </source>
</evidence>
<keyword evidence="4" id="KW-0326">Glycosidase</keyword>
<evidence type="ECO:0000256" key="5">
    <source>
        <dbReference type="ARBA" id="ARBA00023326"/>
    </source>
</evidence>
<dbReference type="GO" id="GO:0016798">
    <property type="term" value="F:hydrolase activity, acting on glycosyl bonds"/>
    <property type="evidence" value="ECO:0007669"/>
    <property type="project" value="UniProtKB-KW"/>
</dbReference>
<sequence>MVISTTTTAITPAASFSTTSVVTPSTIPTVTAVAYAWDNVRIGGGGYIPGITFSPVQKDLIYVRTDIGGCYRWVPETNLWVQLFDWISASDWNDLGVDSMIPDPVDANRVYALVGTYTNSWSPSNGKLFRSDDQGETWPVRTVLPFKVGGNMPGRGMGERLAVDPNNNSIVYLGARSGNGLWKSSDAGITFAQVTQFPVVGSYVEIAGSDYQGDQVGIVWTIFDAKTGSNSSGGSSTVYVGAAETNVSSIYVSNNSGATWTALAEQPLGFLPIRAKLVNDIIYITYSDDCGPYVGTLGDVWKYNTTSAVWTLISPVSSTTSGAYFGYGGFSIDTQNPQTIMVAAVNSWYPDGQIYRSLDSGTTWSPLWQWAAYPNLTYRSTWDTSVLPWANFGKSASPPVPAYGIGWMMDSLEIDPFNSNKFLYGTGLSLYGSDNLLNWDNANTTFTLKSFVIGQEETAVLDLAAPPSGPLLYSGLSDVCGFAHTSLTEVPSTILTSPTFTASNSIDYGGSAPEIVARAGSSTTNHIGFSRDSGVSWFAASSEPSDAAEGQVAVGADGQTTLWATGAGVYYTADFGLSWNQSYALPADSSVASDRVNASLFYAVSSGTAYYSIDAGKTFYVGATGLPTVISSNRPLKAVPGATSHVWLATGNDLLKSIDGAKTFISVGVQAGAIGFGIKASTGIYAAAVYISGIVNSQAGIYRSDDGGNLWVRINDDTHQYGATNYAIDGDKNVYGRVFVGTNGLGIVYGTVA</sequence>
<evidence type="ECO:0000256" key="1">
    <source>
        <dbReference type="ARBA" id="ARBA00022729"/>
    </source>
</evidence>